<dbReference type="CDD" id="cd06221">
    <property type="entry name" value="sulfite_reductase_like"/>
    <property type="match status" value="1"/>
</dbReference>
<dbReference type="PROSITE" id="PS51384">
    <property type="entry name" value="FAD_FR"/>
    <property type="match status" value="1"/>
</dbReference>
<dbReference type="SUPFAM" id="SSF63380">
    <property type="entry name" value="Riboflavin synthase domain-like"/>
    <property type="match status" value="1"/>
</dbReference>
<name>X1ULU0_9ZZZZ</name>
<feature type="non-terminal residue" evidence="2">
    <location>
        <position position="1"/>
    </location>
</feature>
<dbReference type="InterPro" id="IPR017927">
    <property type="entry name" value="FAD-bd_FR_type"/>
</dbReference>
<gene>
    <name evidence="2" type="ORF">S12H4_40471</name>
</gene>
<dbReference type="PRINTS" id="PR00410">
    <property type="entry name" value="PHEHYDRXLASE"/>
</dbReference>
<dbReference type="GO" id="GO:0016491">
    <property type="term" value="F:oxidoreductase activity"/>
    <property type="evidence" value="ECO:0007669"/>
    <property type="project" value="InterPro"/>
</dbReference>
<dbReference type="Gene3D" id="3.40.50.80">
    <property type="entry name" value="Nucleotide-binding domain of ferredoxin-NADP reductase (FNR) module"/>
    <property type="match status" value="1"/>
</dbReference>
<accession>X1ULU0</accession>
<feature type="domain" description="FAD-binding FR-type" evidence="1">
    <location>
        <begin position="25"/>
        <end position="120"/>
    </location>
</feature>
<dbReference type="InterPro" id="IPR001709">
    <property type="entry name" value="Flavoprot_Pyr_Nucl_cyt_Rdtase"/>
</dbReference>
<feature type="non-terminal residue" evidence="2">
    <location>
        <position position="263"/>
    </location>
</feature>
<sequence length="263" mass="28744">FSLRFRGKKVLQAKQAEPVQEANPYLPQSAKLLEIKSEVGGPRPIKRLKIGKCFEYRPGQCAMLSLPGVGEVMLAISSSPTRKTMEFGIMKAGVATAALHGLSAGEYLGVRGPYGNGFPLESWRGKNIVLIGGGIGITPVWSILQYVLDNRDQYGRLDFIYGARSSADLCYHEDLEQLQSSKELSLHLSIDVEEPGWQGFTGFVPQNLIEVSPKAEGSVAVTCGPPIMIKFVIKNLIELGFQPAQIFNPEMIVLRGPVIDGNR</sequence>
<dbReference type="EMBL" id="BARW01024560">
    <property type="protein sequence ID" value="GAI93324.1"/>
    <property type="molecule type" value="Genomic_DNA"/>
</dbReference>
<dbReference type="SUPFAM" id="SSF52343">
    <property type="entry name" value="Ferredoxin reductase-like, C-terminal NADP-linked domain"/>
    <property type="match status" value="1"/>
</dbReference>
<dbReference type="PANTHER" id="PTHR43513:SF1">
    <property type="entry name" value="ANAEROBIC SULFITE REDUCTASE SUBUNIT B"/>
    <property type="match status" value="1"/>
</dbReference>
<dbReference type="InterPro" id="IPR017938">
    <property type="entry name" value="Riboflavin_synthase-like_b-brl"/>
</dbReference>
<dbReference type="PRINTS" id="PR00371">
    <property type="entry name" value="FPNCR"/>
</dbReference>
<dbReference type="InterPro" id="IPR039261">
    <property type="entry name" value="FNR_nucleotide-bd"/>
</dbReference>
<dbReference type="InterPro" id="IPR001433">
    <property type="entry name" value="OxRdtase_FAD/NAD-bd"/>
</dbReference>
<proteinExistence type="predicted"/>
<dbReference type="Pfam" id="PF00175">
    <property type="entry name" value="NAD_binding_1"/>
    <property type="match status" value="1"/>
</dbReference>
<dbReference type="PANTHER" id="PTHR43513">
    <property type="entry name" value="DIHYDROOROTATE DEHYDROGENASE B (NAD(+)), ELECTRON TRANSFER SUBUNIT"/>
    <property type="match status" value="1"/>
</dbReference>
<dbReference type="Gene3D" id="2.40.30.10">
    <property type="entry name" value="Translation factors"/>
    <property type="match status" value="1"/>
</dbReference>
<evidence type="ECO:0000259" key="1">
    <source>
        <dbReference type="PROSITE" id="PS51384"/>
    </source>
</evidence>
<dbReference type="InterPro" id="IPR050353">
    <property type="entry name" value="PyrK_electron_transfer"/>
</dbReference>
<protein>
    <recommendedName>
        <fullName evidence="1">FAD-binding FR-type domain-containing protein</fullName>
    </recommendedName>
</protein>
<organism evidence="2">
    <name type="scientific">marine sediment metagenome</name>
    <dbReference type="NCBI Taxonomy" id="412755"/>
    <lineage>
        <taxon>unclassified sequences</taxon>
        <taxon>metagenomes</taxon>
        <taxon>ecological metagenomes</taxon>
    </lineage>
</organism>
<dbReference type="AlphaFoldDB" id="X1ULU0"/>
<comment type="caution">
    <text evidence="2">The sequence shown here is derived from an EMBL/GenBank/DDBJ whole genome shotgun (WGS) entry which is preliminary data.</text>
</comment>
<reference evidence="2" key="1">
    <citation type="journal article" date="2014" name="Front. Microbiol.">
        <title>High frequency of phylogenetically diverse reductive dehalogenase-homologous genes in deep subseafloor sedimentary metagenomes.</title>
        <authorList>
            <person name="Kawai M."/>
            <person name="Futagami T."/>
            <person name="Toyoda A."/>
            <person name="Takaki Y."/>
            <person name="Nishi S."/>
            <person name="Hori S."/>
            <person name="Arai W."/>
            <person name="Tsubouchi T."/>
            <person name="Morono Y."/>
            <person name="Uchiyama I."/>
            <person name="Ito T."/>
            <person name="Fujiyama A."/>
            <person name="Inagaki F."/>
            <person name="Takami H."/>
        </authorList>
    </citation>
    <scope>NUCLEOTIDE SEQUENCE</scope>
    <source>
        <strain evidence="2">Expedition CK06-06</strain>
    </source>
</reference>
<evidence type="ECO:0000313" key="2">
    <source>
        <dbReference type="EMBL" id="GAI93324.1"/>
    </source>
</evidence>